<sequence length="178" mass="20326">MKLIDRFFISIYTLLIAIISIVLILVPINDWIYNWTSYFLEQYRLDLTNVFIPVFFLIISIRFLISGINSKKINTNAVIRHTDFGEVKISMQAIEGMAQKSAKLSHGLRDIKATAQQRDDSLIIIIKALALSDINIPSTVINIQKNIKEHIEESTGIIVKEIKVNIDDIAIQSKKRVE</sequence>
<keyword evidence="1" id="KW-1133">Transmembrane helix</keyword>
<accession>A0A5C0SGQ8</accession>
<keyword evidence="1" id="KW-0472">Membrane</keyword>
<dbReference type="EMBL" id="CP042243">
    <property type="protein sequence ID" value="QEK12149.1"/>
    <property type="molecule type" value="Genomic_DNA"/>
</dbReference>
<protein>
    <submittedName>
        <fullName evidence="2">Alkaline shock response membrane anchor protein AmaP</fullName>
    </submittedName>
</protein>
<feature type="transmembrane region" description="Helical" evidence="1">
    <location>
        <begin position="48"/>
        <end position="65"/>
    </location>
</feature>
<organism evidence="2 3">
    <name type="scientific">Crassaminicella thermophila</name>
    <dbReference type="NCBI Taxonomy" id="2599308"/>
    <lineage>
        <taxon>Bacteria</taxon>
        <taxon>Bacillati</taxon>
        <taxon>Bacillota</taxon>
        <taxon>Clostridia</taxon>
        <taxon>Eubacteriales</taxon>
        <taxon>Clostridiaceae</taxon>
        <taxon>Crassaminicella</taxon>
    </lineage>
</organism>
<dbReference type="NCBIfam" id="NF033218">
    <property type="entry name" value="anchor_AmaP"/>
    <property type="match status" value="1"/>
</dbReference>
<dbReference type="KEGG" id="crs:FQB35_07040"/>
<proteinExistence type="predicted"/>
<dbReference type="Proteomes" id="UP000324646">
    <property type="component" value="Chromosome"/>
</dbReference>
<reference evidence="2 3" key="1">
    <citation type="submission" date="2019-07" db="EMBL/GenBank/DDBJ databases">
        <title>Complete genome of Crassaminicella thermophila SY095.</title>
        <authorList>
            <person name="Li X."/>
        </authorList>
    </citation>
    <scope>NUCLEOTIDE SEQUENCE [LARGE SCALE GENOMIC DNA]</scope>
    <source>
        <strain evidence="2 3">SY095</strain>
    </source>
</reference>
<keyword evidence="1" id="KW-0812">Transmembrane</keyword>
<evidence type="ECO:0000256" key="1">
    <source>
        <dbReference type="SAM" id="Phobius"/>
    </source>
</evidence>
<evidence type="ECO:0000313" key="2">
    <source>
        <dbReference type="EMBL" id="QEK12149.1"/>
    </source>
</evidence>
<dbReference type="OrthoDB" id="1679795at2"/>
<dbReference type="RefSeq" id="WP_148809304.1">
    <property type="nucleotide sequence ID" value="NZ_CP042243.1"/>
</dbReference>
<name>A0A5C0SGQ8_CRATE</name>
<dbReference type="AlphaFoldDB" id="A0A5C0SGQ8"/>
<keyword evidence="3" id="KW-1185">Reference proteome</keyword>
<evidence type="ECO:0000313" key="3">
    <source>
        <dbReference type="Proteomes" id="UP000324646"/>
    </source>
</evidence>
<feature type="transmembrane region" description="Helical" evidence="1">
    <location>
        <begin position="7"/>
        <end position="28"/>
    </location>
</feature>
<gene>
    <name evidence="2" type="primary">amaP</name>
    <name evidence="2" type="ORF">FQB35_07040</name>
</gene>